<dbReference type="SMART" id="SM00441">
    <property type="entry name" value="FF"/>
    <property type="match status" value="3"/>
</dbReference>
<dbReference type="RefSeq" id="XP_001031717.2">
    <property type="nucleotide sequence ID" value="XM_001031717.3"/>
</dbReference>
<reference evidence="6" key="1">
    <citation type="journal article" date="2006" name="PLoS Biol.">
        <title>Macronuclear genome sequence of the ciliate Tetrahymena thermophila, a model eukaryote.</title>
        <authorList>
            <person name="Eisen J.A."/>
            <person name="Coyne R.S."/>
            <person name="Wu M."/>
            <person name="Wu D."/>
            <person name="Thiagarajan M."/>
            <person name="Wortman J.R."/>
            <person name="Badger J.H."/>
            <person name="Ren Q."/>
            <person name="Amedeo P."/>
            <person name="Jones K.M."/>
            <person name="Tallon L.J."/>
            <person name="Delcher A.L."/>
            <person name="Salzberg S.L."/>
            <person name="Silva J.C."/>
            <person name="Haas B.J."/>
            <person name="Majoros W.H."/>
            <person name="Farzad M."/>
            <person name="Carlton J.M."/>
            <person name="Smith R.K. Jr."/>
            <person name="Garg J."/>
            <person name="Pearlman R.E."/>
            <person name="Karrer K.M."/>
            <person name="Sun L."/>
            <person name="Manning G."/>
            <person name="Elde N.C."/>
            <person name="Turkewitz A.P."/>
            <person name="Asai D.J."/>
            <person name="Wilkes D.E."/>
            <person name="Wang Y."/>
            <person name="Cai H."/>
            <person name="Collins K."/>
            <person name="Stewart B.A."/>
            <person name="Lee S.R."/>
            <person name="Wilamowska K."/>
            <person name="Weinberg Z."/>
            <person name="Ruzzo W.L."/>
            <person name="Wloga D."/>
            <person name="Gaertig J."/>
            <person name="Frankel J."/>
            <person name="Tsao C.-C."/>
            <person name="Gorovsky M.A."/>
            <person name="Keeling P.J."/>
            <person name="Waller R.F."/>
            <person name="Patron N.J."/>
            <person name="Cherry J.M."/>
            <person name="Stover N.A."/>
            <person name="Krieger C.J."/>
            <person name="del Toro C."/>
            <person name="Ryder H.F."/>
            <person name="Williamson S.C."/>
            <person name="Barbeau R.A."/>
            <person name="Hamilton E.P."/>
            <person name="Orias E."/>
        </authorList>
    </citation>
    <scope>NUCLEOTIDE SEQUENCE [LARGE SCALE GENOMIC DNA]</scope>
    <source>
        <strain evidence="6">SB210</strain>
    </source>
</reference>
<evidence type="ECO:0000259" key="3">
    <source>
        <dbReference type="PROSITE" id="PS50020"/>
    </source>
</evidence>
<feature type="compositionally biased region" description="Basic residues" evidence="2">
    <location>
        <begin position="636"/>
        <end position="690"/>
    </location>
</feature>
<dbReference type="InterPro" id="IPR036517">
    <property type="entry name" value="FF_domain_sf"/>
</dbReference>
<feature type="compositionally biased region" description="Acidic residues" evidence="2">
    <location>
        <begin position="618"/>
        <end position="631"/>
    </location>
</feature>
<dbReference type="eggNOG" id="KOG0152">
    <property type="taxonomic scope" value="Eukaryota"/>
</dbReference>
<dbReference type="GO" id="GO:0045292">
    <property type="term" value="P:mRNA cis splicing, via spliceosome"/>
    <property type="evidence" value="ECO:0007669"/>
    <property type="project" value="InterPro"/>
</dbReference>
<dbReference type="InterPro" id="IPR001202">
    <property type="entry name" value="WW_dom"/>
</dbReference>
<protein>
    <submittedName>
        <fullName evidence="5">FF domain protein</fullName>
    </submittedName>
</protein>
<sequence>MSLVDKLLQKPESATFVDERQFWSIEKASNGQKYYYNKKTKESQWEKPECLKTEEEKENQTDWIECTKQDGRVFYYNTKSKKSQWLIPEELKILRQQQAERRRIREQQGLGDEEEEQEFTISDEQKKEIDQRNFLEMLREHKVSNQMKWDQAQKLMQNDQRWIKIKQISEKKRLFQDYIQKIKRIERQEQQNKSEKAKEDFFKLLEEQNFNSDAKFYKVVSSFAQDPRYKALDEKNRETYFQDFLDRLFEQEQENMKDEKKIHIDLLKKKILQLSDLSTSFRWSEFCQRFKDDESFKKLSDFDKIYIFSDIIQDLQKSENDERRKNKRRNERINREKFRELLKQKIAYGEINHKTKWKNFVQTIKDAPEFLNMLDQPGSAPHELFEDQQDLLIDNHKAMKAEIKQHIKQSGMKVVADITFQEFIEKMKLLSVFDTLEDYLKNFYYHYFIQKAKLKEKETQKKHKKAQRKYLKFLKTLQELNKDSQYKDFQEIITKGLGEEINAQIPLTEREEIFKEYVATLDPNYKDIYIEQETVPQDLNKQNSQQNNNSKGNSQIQTNSSALAATAAIPPIVHNPPQISKMEPSPQKKQQLNHKGSADEGEEGEIPQMEKKLKNKSDDEDGEQEEGEDSDSGQKHKDKKKKKSSHRHREHHSSRNKSKKSRSRSNSRSRQEKKSKKKDKKKKKSHKHSRSNSSSN</sequence>
<dbReference type="InParanoid" id="I7M621"/>
<feature type="domain" description="WW" evidence="3">
    <location>
        <begin position="57"/>
        <end position="90"/>
    </location>
</feature>
<dbReference type="InterPro" id="IPR036020">
    <property type="entry name" value="WW_dom_sf"/>
</dbReference>
<dbReference type="CDD" id="cd00201">
    <property type="entry name" value="WW"/>
    <property type="match status" value="2"/>
</dbReference>
<dbReference type="SUPFAM" id="SSF81698">
    <property type="entry name" value="FF domain"/>
    <property type="match status" value="4"/>
</dbReference>
<feature type="domain" description="WW" evidence="3">
    <location>
        <begin position="23"/>
        <end position="50"/>
    </location>
</feature>
<dbReference type="Gene3D" id="2.20.70.10">
    <property type="match status" value="2"/>
</dbReference>
<dbReference type="SMART" id="SM00456">
    <property type="entry name" value="WW"/>
    <property type="match status" value="2"/>
</dbReference>
<dbReference type="PANTHER" id="PTHR11864">
    <property type="entry name" value="PRE-MRNA-PROCESSING PROTEIN PRP40"/>
    <property type="match status" value="1"/>
</dbReference>
<gene>
    <name evidence="5" type="ORF">TTHERM_00755880</name>
</gene>
<dbReference type="PANTHER" id="PTHR11864:SF0">
    <property type="entry name" value="PRP40 PRE-MRNA PROCESSING FACTOR 40 HOMOLOG A (YEAST)"/>
    <property type="match status" value="1"/>
</dbReference>
<feature type="coiled-coil region" evidence="1">
    <location>
        <begin position="449"/>
        <end position="483"/>
    </location>
</feature>
<keyword evidence="1" id="KW-0175">Coiled coil</keyword>
<dbReference type="GO" id="GO:0005685">
    <property type="term" value="C:U1 snRNP"/>
    <property type="evidence" value="ECO:0007669"/>
    <property type="project" value="TreeGrafter"/>
</dbReference>
<accession>I7M621</accession>
<dbReference type="Gene3D" id="1.10.10.440">
    <property type="entry name" value="FF domain"/>
    <property type="match status" value="4"/>
</dbReference>
<dbReference type="PROSITE" id="PS51676">
    <property type="entry name" value="FF"/>
    <property type="match status" value="2"/>
</dbReference>
<feature type="domain" description="FF" evidence="4">
    <location>
        <begin position="127"/>
        <end position="181"/>
    </location>
</feature>
<keyword evidence="6" id="KW-1185">Reference proteome</keyword>
<dbReference type="AlphaFoldDB" id="I7M621"/>
<evidence type="ECO:0000313" key="6">
    <source>
        <dbReference type="Proteomes" id="UP000009168"/>
    </source>
</evidence>
<dbReference type="GeneID" id="7838758"/>
<feature type="domain" description="FF" evidence="4">
    <location>
        <begin position="193"/>
        <end position="247"/>
    </location>
</feature>
<dbReference type="Pfam" id="PF01846">
    <property type="entry name" value="FF"/>
    <property type="match status" value="3"/>
</dbReference>
<proteinExistence type="predicted"/>
<dbReference type="InterPro" id="IPR039726">
    <property type="entry name" value="Prp40-like"/>
</dbReference>
<feature type="region of interest" description="Disordered" evidence="2">
    <location>
        <begin position="573"/>
        <end position="696"/>
    </location>
</feature>
<evidence type="ECO:0000256" key="1">
    <source>
        <dbReference type="SAM" id="Coils"/>
    </source>
</evidence>
<organism evidence="5 6">
    <name type="scientific">Tetrahymena thermophila (strain SB210)</name>
    <dbReference type="NCBI Taxonomy" id="312017"/>
    <lineage>
        <taxon>Eukaryota</taxon>
        <taxon>Sar</taxon>
        <taxon>Alveolata</taxon>
        <taxon>Ciliophora</taxon>
        <taxon>Intramacronucleata</taxon>
        <taxon>Oligohymenophorea</taxon>
        <taxon>Hymenostomatida</taxon>
        <taxon>Tetrahymenina</taxon>
        <taxon>Tetrahymenidae</taxon>
        <taxon>Tetrahymena</taxon>
    </lineage>
</organism>
<dbReference type="KEGG" id="tet:TTHERM_00755880"/>
<feature type="coiled-coil region" evidence="1">
    <location>
        <begin position="168"/>
        <end position="207"/>
    </location>
</feature>
<evidence type="ECO:0000313" key="5">
    <source>
        <dbReference type="EMBL" id="EAR84054.2"/>
    </source>
</evidence>
<dbReference type="PROSITE" id="PS01159">
    <property type="entry name" value="WW_DOMAIN_1"/>
    <property type="match status" value="2"/>
</dbReference>
<name>I7M621_TETTS</name>
<dbReference type="Pfam" id="PF00397">
    <property type="entry name" value="WW"/>
    <property type="match status" value="2"/>
</dbReference>
<dbReference type="STRING" id="312017.I7M621"/>
<dbReference type="GO" id="GO:0071004">
    <property type="term" value="C:U2-type prespliceosome"/>
    <property type="evidence" value="ECO:0007669"/>
    <property type="project" value="TreeGrafter"/>
</dbReference>
<dbReference type="FunCoup" id="I7M621">
    <property type="interactions" value="477"/>
</dbReference>
<dbReference type="Proteomes" id="UP000009168">
    <property type="component" value="Unassembled WGS sequence"/>
</dbReference>
<dbReference type="PROSITE" id="PS50020">
    <property type="entry name" value="WW_DOMAIN_2"/>
    <property type="match status" value="2"/>
</dbReference>
<dbReference type="GO" id="GO:0003723">
    <property type="term" value="F:RNA binding"/>
    <property type="evidence" value="ECO:0007669"/>
    <property type="project" value="TreeGrafter"/>
</dbReference>
<feature type="compositionally biased region" description="Basic and acidic residues" evidence="2">
    <location>
        <begin position="608"/>
        <end position="617"/>
    </location>
</feature>
<dbReference type="SUPFAM" id="SSF51045">
    <property type="entry name" value="WW domain"/>
    <property type="match status" value="2"/>
</dbReference>
<dbReference type="OrthoDB" id="187617at2759"/>
<evidence type="ECO:0000259" key="4">
    <source>
        <dbReference type="PROSITE" id="PS51676"/>
    </source>
</evidence>
<dbReference type="EMBL" id="GG662437">
    <property type="protein sequence ID" value="EAR84054.2"/>
    <property type="molecule type" value="Genomic_DNA"/>
</dbReference>
<evidence type="ECO:0000256" key="2">
    <source>
        <dbReference type="SAM" id="MobiDB-lite"/>
    </source>
</evidence>
<dbReference type="InterPro" id="IPR002713">
    <property type="entry name" value="FF_domain"/>
</dbReference>